<feature type="signal peptide" evidence="1">
    <location>
        <begin position="1"/>
        <end position="22"/>
    </location>
</feature>
<keyword evidence="3" id="KW-1185">Reference proteome</keyword>
<evidence type="ECO:0008006" key="4">
    <source>
        <dbReference type="Google" id="ProtNLM"/>
    </source>
</evidence>
<evidence type="ECO:0000313" key="3">
    <source>
        <dbReference type="Proteomes" id="UP001354989"/>
    </source>
</evidence>
<dbReference type="RefSeq" id="WP_338397736.1">
    <property type="nucleotide sequence ID" value="NZ_AP025292.1"/>
</dbReference>
<name>A0ABM7VCA6_9BACT</name>
<keyword evidence="1" id="KW-0732">Signal</keyword>
<evidence type="ECO:0000313" key="2">
    <source>
        <dbReference type="EMBL" id="BDC98551.1"/>
    </source>
</evidence>
<dbReference type="InterPro" id="IPR019619">
    <property type="entry name" value="DUF2490"/>
</dbReference>
<evidence type="ECO:0000256" key="1">
    <source>
        <dbReference type="SAM" id="SignalP"/>
    </source>
</evidence>
<protein>
    <recommendedName>
        <fullName evidence="4">DUF2490 domain-containing protein</fullName>
    </recommendedName>
</protein>
<reference evidence="2 3" key="1">
    <citation type="submission" date="2021-12" db="EMBL/GenBank/DDBJ databases">
        <title>Genome sequencing of bacteria with rrn-lacking chromosome and rrn-plasmid.</title>
        <authorList>
            <person name="Anda M."/>
            <person name="Iwasaki W."/>
        </authorList>
    </citation>
    <scope>NUCLEOTIDE SEQUENCE [LARGE SCALE GENOMIC DNA]</scope>
    <source>
        <strain evidence="2 3">NBRC 101262</strain>
    </source>
</reference>
<dbReference type="Proteomes" id="UP001354989">
    <property type="component" value="Chromosome"/>
</dbReference>
<dbReference type="Pfam" id="PF10677">
    <property type="entry name" value="DUF2490"/>
    <property type="match status" value="1"/>
</dbReference>
<sequence>MLKNFIATLVLTLLLLPQLVHAQKAAAQPSVTTMEETGLWFGAYLKFQFSERLGYYGEHHWRVRNDLDDVWSFYGRKRQMYNRFGLNIFFNEYFEGVIGPTLVMNFTPETGNEEFEKVTYEPRIWHQWLLKMPAMGRFKFYHQFRFEHRWKRKNDVGEEHDYTNRYRYKLFAYIPLNSKKIKEKTLYFSPSAEIFMHSGESIGANPMEDFRTYNGLGYVLNNNVTFFVGHMYTLGQKSSGYEYKSSHIFRFNVFIGMDFRKSGDLLPKINLGY</sequence>
<proteinExistence type="predicted"/>
<feature type="chain" id="PRO_5046137662" description="DUF2490 domain-containing protein" evidence="1">
    <location>
        <begin position="23"/>
        <end position="273"/>
    </location>
</feature>
<dbReference type="EMBL" id="AP025292">
    <property type="protein sequence ID" value="BDC98551.1"/>
    <property type="molecule type" value="Genomic_DNA"/>
</dbReference>
<accession>A0ABM7VCA6</accession>
<gene>
    <name evidence="2" type="ORF">PEPS_08320</name>
</gene>
<organism evidence="2 3">
    <name type="scientific">Persicobacter psychrovividus</name>
    <dbReference type="NCBI Taxonomy" id="387638"/>
    <lineage>
        <taxon>Bacteria</taxon>
        <taxon>Pseudomonadati</taxon>
        <taxon>Bacteroidota</taxon>
        <taxon>Cytophagia</taxon>
        <taxon>Cytophagales</taxon>
        <taxon>Persicobacteraceae</taxon>
        <taxon>Persicobacter</taxon>
    </lineage>
</organism>